<feature type="transmembrane region" description="Helical" evidence="1">
    <location>
        <begin position="149"/>
        <end position="173"/>
    </location>
</feature>
<feature type="transmembrane region" description="Helical" evidence="1">
    <location>
        <begin position="31"/>
        <end position="50"/>
    </location>
</feature>
<feature type="transmembrane region" description="Helical" evidence="1">
    <location>
        <begin position="56"/>
        <end position="76"/>
    </location>
</feature>
<comment type="caution">
    <text evidence="2">The sequence shown here is derived from an EMBL/GenBank/DDBJ whole genome shotgun (WGS) entry which is preliminary data.</text>
</comment>
<feature type="transmembrane region" description="Helical" evidence="1">
    <location>
        <begin position="88"/>
        <end position="105"/>
    </location>
</feature>
<feature type="transmembrane region" description="Helical" evidence="1">
    <location>
        <begin position="291"/>
        <end position="310"/>
    </location>
</feature>
<keyword evidence="1" id="KW-0812">Transmembrane</keyword>
<sequence length="314" mass="33875">DKRVFIPLLIIVGAIGLSGITADVQGIGGRFAPLLMGVSLFTLYLVGRVLGKDMFLPLAIGAAVASVGVIIQGIIAPGVVTGGLLFERNYDIVVGFVLLGTALFIHRHQWILASLALVAMFMSGSPEAVFALGFLGIAVLVRRDWSKKVLVVLAPVVLATVLLFSLGHGYGLIRYPLFILGQEVAAVSDEPLHDSEGTTPIGRKLAVAREAIANIKLLGDGYSVTVFTHETVHNVPLVIVQQLGWPGIAAALAWLWVSVWCLVKTRWKYVWVLILALSVFDHYTWTQLGPFWWAIIGASTAAKTGSDLVFRRTI</sequence>
<feature type="transmembrane region" description="Helical" evidence="1">
    <location>
        <begin position="111"/>
        <end position="137"/>
    </location>
</feature>
<proteinExistence type="predicted"/>
<protein>
    <recommendedName>
        <fullName evidence="3">Glycosyltransferase RgtA/B/C/D-like domain-containing protein</fullName>
    </recommendedName>
</protein>
<dbReference type="EMBL" id="LAZR01000364">
    <property type="protein sequence ID" value="KKN72318.1"/>
    <property type="molecule type" value="Genomic_DNA"/>
</dbReference>
<feature type="transmembrane region" description="Helical" evidence="1">
    <location>
        <begin position="243"/>
        <end position="262"/>
    </location>
</feature>
<evidence type="ECO:0008006" key="3">
    <source>
        <dbReference type="Google" id="ProtNLM"/>
    </source>
</evidence>
<evidence type="ECO:0000256" key="1">
    <source>
        <dbReference type="SAM" id="Phobius"/>
    </source>
</evidence>
<feature type="transmembrane region" description="Helical" evidence="1">
    <location>
        <begin position="6"/>
        <end position="24"/>
    </location>
</feature>
<dbReference type="AlphaFoldDB" id="A0A0F9W2Q6"/>
<keyword evidence="1" id="KW-0472">Membrane</keyword>
<organism evidence="2">
    <name type="scientific">marine sediment metagenome</name>
    <dbReference type="NCBI Taxonomy" id="412755"/>
    <lineage>
        <taxon>unclassified sequences</taxon>
        <taxon>metagenomes</taxon>
        <taxon>ecological metagenomes</taxon>
    </lineage>
</organism>
<evidence type="ECO:0000313" key="2">
    <source>
        <dbReference type="EMBL" id="KKN72318.1"/>
    </source>
</evidence>
<gene>
    <name evidence="2" type="ORF">LCGC14_0411450</name>
</gene>
<name>A0A0F9W2Q6_9ZZZZ</name>
<keyword evidence="1" id="KW-1133">Transmembrane helix</keyword>
<reference evidence="2" key="1">
    <citation type="journal article" date="2015" name="Nature">
        <title>Complex archaea that bridge the gap between prokaryotes and eukaryotes.</title>
        <authorList>
            <person name="Spang A."/>
            <person name="Saw J.H."/>
            <person name="Jorgensen S.L."/>
            <person name="Zaremba-Niedzwiedzka K."/>
            <person name="Martijn J."/>
            <person name="Lind A.E."/>
            <person name="van Eijk R."/>
            <person name="Schleper C."/>
            <person name="Guy L."/>
            <person name="Ettema T.J."/>
        </authorList>
    </citation>
    <scope>NUCLEOTIDE SEQUENCE</scope>
</reference>
<feature type="transmembrane region" description="Helical" evidence="1">
    <location>
        <begin position="269"/>
        <end position="285"/>
    </location>
</feature>
<accession>A0A0F9W2Q6</accession>
<feature type="non-terminal residue" evidence="2">
    <location>
        <position position="1"/>
    </location>
</feature>